<dbReference type="Proteomes" id="UP001162164">
    <property type="component" value="Unassembled WGS sequence"/>
</dbReference>
<name>A0ABQ9JP13_9CUCU</name>
<sequence length="81" mass="9404">MKGLMPLQALAIKAEEFRPINMLPAFEKILEKVVYLQILEYVTKNQLICNYQSGFRENHSCESALQCVINDWKESLDEGRI</sequence>
<organism evidence="1 2">
    <name type="scientific">Molorchus minor</name>
    <dbReference type="NCBI Taxonomy" id="1323400"/>
    <lineage>
        <taxon>Eukaryota</taxon>
        <taxon>Metazoa</taxon>
        <taxon>Ecdysozoa</taxon>
        <taxon>Arthropoda</taxon>
        <taxon>Hexapoda</taxon>
        <taxon>Insecta</taxon>
        <taxon>Pterygota</taxon>
        <taxon>Neoptera</taxon>
        <taxon>Endopterygota</taxon>
        <taxon>Coleoptera</taxon>
        <taxon>Polyphaga</taxon>
        <taxon>Cucujiformia</taxon>
        <taxon>Chrysomeloidea</taxon>
        <taxon>Cerambycidae</taxon>
        <taxon>Lamiinae</taxon>
        <taxon>Monochamini</taxon>
        <taxon>Molorchus</taxon>
    </lineage>
</organism>
<comment type="caution">
    <text evidence="1">The sequence shown here is derived from an EMBL/GenBank/DDBJ whole genome shotgun (WGS) entry which is preliminary data.</text>
</comment>
<proteinExistence type="predicted"/>
<evidence type="ECO:0000313" key="1">
    <source>
        <dbReference type="EMBL" id="KAJ8979990.1"/>
    </source>
</evidence>
<accession>A0ABQ9JP13</accession>
<keyword evidence="2" id="KW-1185">Reference proteome</keyword>
<dbReference type="EMBL" id="JAPWTJ010000297">
    <property type="protein sequence ID" value="KAJ8979990.1"/>
    <property type="molecule type" value="Genomic_DNA"/>
</dbReference>
<evidence type="ECO:0008006" key="3">
    <source>
        <dbReference type="Google" id="ProtNLM"/>
    </source>
</evidence>
<reference evidence="1" key="1">
    <citation type="journal article" date="2023" name="Insect Mol. Biol.">
        <title>Genome sequencing provides insights into the evolution of gene families encoding plant cell wall-degrading enzymes in longhorned beetles.</title>
        <authorList>
            <person name="Shin N.R."/>
            <person name="Okamura Y."/>
            <person name="Kirsch R."/>
            <person name="Pauchet Y."/>
        </authorList>
    </citation>
    <scope>NUCLEOTIDE SEQUENCE</scope>
    <source>
        <strain evidence="1">MMC_N1</strain>
    </source>
</reference>
<gene>
    <name evidence="1" type="ORF">NQ317_016653</name>
</gene>
<protein>
    <recommendedName>
        <fullName evidence="3">Reverse transcriptase domain-containing protein</fullName>
    </recommendedName>
</protein>
<evidence type="ECO:0000313" key="2">
    <source>
        <dbReference type="Proteomes" id="UP001162164"/>
    </source>
</evidence>